<dbReference type="InParanoid" id="J4GC82"/>
<dbReference type="GeneID" id="24099419"/>
<evidence type="ECO:0000256" key="2">
    <source>
        <dbReference type="SAM" id="Phobius"/>
    </source>
</evidence>
<dbReference type="EMBL" id="HE797160">
    <property type="protein sequence ID" value="CCM04508.1"/>
    <property type="molecule type" value="Genomic_DNA"/>
</dbReference>
<proteinExistence type="predicted"/>
<feature type="transmembrane region" description="Helical" evidence="2">
    <location>
        <begin position="20"/>
        <end position="43"/>
    </location>
</feature>
<protein>
    <submittedName>
        <fullName evidence="3">Uncharacterized protein</fullName>
    </submittedName>
</protein>
<keyword evidence="2" id="KW-0812">Transmembrane</keyword>
<evidence type="ECO:0000256" key="1">
    <source>
        <dbReference type="SAM" id="MobiDB-lite"/>
    </source>
</evidence>
<sequence>MHQHIKSTSDVPEIGGSSAGFIVLVVSLSALIIICCIAVFFLLRNHNPTPYEREMRRARRLHRRQERSLYETPSEHPSFGGRLARLFGRRKSQGWTRALGDEDDWDAAEERQGWKRGEYVRNREYAAPYRPAASHTPPIDGRETSTDFVELSAPSATGDTVSYVDPFSSSPTSMEAEEQRESQVKGAKEGAQSSAEVKGSGSPSPSVFPVRKFRGGSKFTEVIDP</sequence>
<dbReference type="HOGENOM" id="CLU_051883_0_0_1"/>
<accession>J4GC82</accession>
<keyword evidence="2" id="KW-0472">Membrane</keyword>
<gene>
    <name evidence="3" type="ORF">FIBRA_06689</name>
</gene>
<name>J4GC82_9APHY</name>
<dbReference type="AlphaFoldDB" id="J4GC82"/>
<organism evidence="3 4">
    <name type="scientific">Fibroporia radiculosa</name>
    <dbReference type="NCBI Taxonomy" id="599839"/>
    <lineage>
        <taxon>Eukaryota</taxon>
        <taxon>Fungi</taxon>
        <taxon>Dikarya</taxon>
        <taxon>Basidiomycota</taxon>
        <taxon>Agaricomycotina</taxon>
        <taxon>Agaricomycetes</taxon>
        <taxon>Polyporales</taxon>
        <taxon>Fibroporiaceae</taxon>
        <taxon>Fibroporia</taxon>
    </lineage>
</organism>
<evidence type="ECO:0000313" key="3">
    <source>
        <dbReference type="EMBL" id="CCM04508.1"/>
    </source>
</evidence>
<feature type="compositionally biased region" description="Basic and acidic residues" evidence="1">
    <location>
        <begin position="177"/>
        <end position="188"/>
    </location>
</feature>
<dbReference type="RefSeq" id="XP_012183791.1">
    <property type="nucleotide sequence ID" value="XM_012328401.1"/>
</dbReference>
<evidence type="ECO:0000313" key="4">
    <source>
        <dbReference type="Proteomes" id="UP000006352"/>
    </source>
</evidence>
<dbReference type="OrthoDB" id="3265603at2759"/>
<keyword evidence="4" id="KW-1185">Reference proteome</keyword>
<keyword evidence="2" id="KW-1133">Transmembrane helix</keyword>
<dbReference type="Proteomes" id="UP000006352">
    <property type="component" value="Unassembled WGS sequence"/>
</dbReference>
<feature type="region of interest" description="Disordered" evidence="1">
    <location>
        <begin position="154"/>
        <end position="225"/>
    </location>
</feature>
<reference evidence="3 4" key="1">
    <citation type="journal article" date="2012" name="Appl. Environ. Microbiol.">
        <title>Short-read sequencing for genomic analysis of the brown rot fungus Fibroporia radiculosa.</title>
        <authorList>
            <person name="Tang J.D."/>
            <person name="Perkins A.D."/>
            <person name="Sonstegard T.S."/>
            <person name="Schroeder S.G."/>
            <person name="Burgess S.C."/>
            <person name="Diehl S.V."/>
        </authorList>
    </citation>
    <scope>NUCLEOTIDE SEQUENCE [LARGE SCALE GENOMIC DNA]</scope>
    <source>
        <strain evidence="3 4">TFFH 294</strain>
    </source>
</reference>